<name>A0A562RT56_9BACT</name>
<dbReference type="SUPFAM" id="SSF53807">
    <property type="entry name" value="Helical backbone' metal receptor"/>
    <property type="match status" value="1"/>
</dbReference>
<comment type="caution">
    <text evidence="1">The sequence shown here is derived from an EMBL/GenBank/DDBJ whole genome shotgun (WGS) entry which is preliminary data.</text>
</comment>
<accession>A0A562RT56</accession>
<dbReference type="Gene3D" id="3.40.50.1980">
    <property type="entry name" value="Nitrogenase molybdenum iron protein domain"/>
    <property type="match status" value="1"/>
</dbReference>
<dbReference type="RefSeq" id="WP_144684347.1">
    <property type="nucleotide sequence ID" value="NZ_VLLC01000011.1"/>
</dbReference>
<evidence type="ECO:0000313" key="2">
    <source>
        <dbReference type="Proteomes" id="UP000318307"/>
    </source>
</evidence>
<reference evidence="1 2" key="1">
    <citation type="submission" date="2019-07" db="EMBL/GenBank/DDBJ databases">
        <title>Genome sequencing of 100 strains of the haloalkaliphilic chemolithoautotrophic sulfur-oxidizing bacterium Thioalkalivibrio.</title>
        <authorList>
            <person name="Muyzer G."/>
        </authorList>
    </citation>
    <scope>NUCLEOTIDE SEQUENCE [LARGE SCALE GENOMIC DNA]</scope>
    <source>
        <strain evidence="1 2">ASO4-4</strain>
    </source>
</reference>
<dbReference type="AlphaFoldDB" id="A0A562RT56"/>
<dbReference type="OrthoDB" id="5413369at2"/>
<dbReference type="Proteomes" id="UP000318307">
    <property type="component" value="Unassembled WGS sequence"/>
</dbReference>
<keyword evidence="2" id="KW-1185">Reference proteome</keyword>
<gene>
    <name evidence="1" type="ORF">LZ24_01624</name>
</gene>
<proteinExistence type="predicted"/>
<protein>
    <submittedName>
        <fullName evidence="1">ABC-type Fe3+-hydroxamate transport system substrate-binding protein</fullName>
    </submittedName>
</protein>
<sequence>MMSGARMPDVILIGDKLSDVARHLGILGRGMVTSQIPQIERIFPGIPQLECTRCIMGDKRRVLYTAAKRMGVNWIVLEKDGPDGPGWSGMNPASMEEELRQEGYRVDVVDFTQGLEKAVMDAGRIFEREKEGARLIKGYGEKMAGLAETMPRNLGLKVAVFLGMVHPETGQHYLVAEGPDTFCCQHLLRPMGCEEVGGSLVSGEGPEVLQSLLALKDVRPDVLVFTGDAQVGLGLLHGELAEDRALLEVPALRDLALFALPHVSGGEPMDYPARMQQWIMAFSPFKNR</sequence>
<dbReference type="EMBL" id="VLLC01000011">
    <property type="protein sequence ID" value="TWI72218.1"/>
    <property type="molecule type" value="Genomic_DNA"/>
</dbReference>
<organism evidence="1 2">
    <name type="scientific">Desulfobotulus alkaliphilus</name>
    <dbReference type="NCBI Taxonomy" id="622671"/>
    <lineage>
        <taxon>Bacteria</taxon>
        <taxon>Pseudomonadati</taxon>
        <taxon>Thermodesulfobacteriota</taxon>
        <taxon>Desulfobacteria</taxon>
        <taxon>Desulfobacterales</taxon>
        <taxon>Desulfobacteraceae</taxon>
        <taxon>Desulfobotulus</taxon>
    </lineage>
</organism>
<evidence type="ECO:0000313" key="1">
    <source>
        <dbReference type="EMBL" id="TWI72218.1"/>
    </source>
</evidence>